<dbReference type="InterPro" id="IPR011022">
    <property type="entry name" value="Arrestin_C-like"/>
</dbReference>
<dbReference type="GO" id="GO:0070086">
    <property type="term" value="P:ubiquitin-dependent endocytosis"/>
    <property type="evidence" value="ECO:0007669"/>
    <property type="project" value="EnsemblFungi"/>
</dbReference>
<feature type="compositionally biased region" description="Low complexity" evidence="1">
    <location>
        <begin position="236"/>
        <end position="245"/>
    </location>
</feature>
<dbReference type="InterPro" id="IPR014752">
    <property type="entry name" value="Arrestin-like_C"/>
</dbReference>
<protein>
    <recommendedName>
        <fullName evidence="2">Arrestin C-terminal-like domain-containing protein</fullName>
    </recommendedName>
</protein>
<dbReference type="GO" id="GO:0009267">
    <property type="term" value="P:cellular response to starvation"/>
    <property type="evidence" value="ECO:0007669"/>
    <property type="project" value="EnsemblFungi"/>
</dbReference>
<gene>
    <name evidence="3" type="primary">KNAG0C04350</name>
    <name evidence="3" type="ordered locus">KNAG_0C04350</name>
</gene>
<dbReference type="GeneID" id="34525217"/>
<organism evidence="3 4">
    <name type="scientific">Huiozyma naganishii (strain ATCC MYA-139 / BCRC 22969 / CBS 8797 / KCTC 17520 / NBRC 10181 / NCYC 3082 / Yp74L-3)</name>
    <name type="common">Yeast</name>
    <name type="synonym">Kazachstania naganishii</name>
    <dbReference type="NCBI Taxonomy" id="1071383"/>
    <lineage>
        <taxon>Eukaryota</taxon>
        <taxon>Fungi</taxon>
        <taxon>Dikarya</taxon>
        <taxon>Ascomycota</taxon>
        <taxon>Saccharomycotina</taxon>
        <taxon>Saccharomycetes</taxon>
        <taxon>Saccharomycetales</taxon>
        <taxon>Saccharomycetaceae</taxon>
        <taxon>Huiozyma</taxon>
    </lineage>
</organism>
<dbReference type="GO" id="GO:0005829">
    <property type="term" value="C:cytosol"/>
    <property type="evidence" value="ECO:0007669"/>
    <property type="project" value="TreeGrafter"/>
</dbReference>
<feature type="compositionally biased region" description="Polar residues" evidence="1">
    <location>
        <begin position="976"/>
        <end position="985"/>
    </location>
</feature>
<feature type="compositionally biased region" description="Polar residues" evidence="1">
    <location>
        <begin position="958"/>
        <end position="968"/>
    </location>
</feature>
<evidence type="ECO:0000313" key="4">
    <source>
        <dbReference type="Proteomes" id="UP000006310"/>
    </source>
</evidence>
<feature type="region of interest" description="Disordered" evidence="1">
    <location>
        <begin position="907"/>
        <end position="1004"/>
    </location>
</feature>
<name>J7RWY6_HUIN7</name>
<dbReference type="Gene3D" id="2.60.40.640">
    <property type="match status" value="1"/>
</dbReference>
<evidence type="ECO:0000259" key="2">
    <source>
        <dbReference type="SMART" id="SM01017"/>
    </source>
</evidence>
<dbReference type="GO" id="GO:0030674">
    <property type="term" value="F:protein-macromolecule adaptor activity"/>
    <property type="evidence" value="ECO:0007669"/>
    <property type="project" value="TreeGrafter"/>
</dbReference>
<feature type="domain" description="Arrestin C-terminal-like" evidence="2">
    <location>
        <begin position="536"/>
        <end position="833"/>
    </location>
</feature>
<dbReference type="Pfam" id="PF02752">
    <property type="entry name" value="Arrestin_C"/>
    <property type="match status" value="1"/>
</dbReference>
<dbReference type="EMBL" id="HE978316">
    <property type="protein sequence ID" value="CCK69537.1"/>
    <property type="molecule type" value="Genomic_DNA"/>
</dbReference>
<sequence>MFERRRSSTIKSALSSLLGSNGQPQPQSARRHSTTSVPRDTGKLNGSNAGRGVASGKKTRHPPRHATEQSAGRSPVSGRAVTPEYVSDIESLSDEDLDDNEEAIMSDGVSEDLNTQPVTRQRVTPPNNRAFLREFLTSRGFLPPRTVADRRDHVRPVKIAIATTGNYVFLPTMSSNDDEYMMRLNGLGDEGDEEADFVLEDVSAGRAARQPALGENQDAAAVYPTGSQHQRRRPGTTDTGTGDDTSASSAPDVEMDGSMAAYNVAVIVSLATPTKLSAIHVQLHSRVKVFWNGGVPPGKNLDEEFYNGSALKWSLNRSNCNLYIPSNISDKEQIVENNNVMTPMQVLKSATSTEVPYLDKKTTRHEFFKNIQETGKVTATNVFQPGDYVFILPIVFSNHLPESLYYPSARVSYRLKVGTRILDDVVDGANHSVQRNNINAAGAAISQSASTVSLASGGSTVSLRDTELEQVGYRKSRRSSILKKMKHTLHIASPDKTANTSTTSQVFGEYPIRVVRTPPQISISTANKPIYINRVWADSLSYEISFAQKYVSLGSEVPIKIKLAPLEKNLCIKRVRVSINEKITFVSKDLKYEYDQVDPVAKDPYNPYYLDFQSKRRKERNLPLLEIRTKDKGCRALREEIVENSSGNNLISYSTFQDSGQDTPKKEDEKDVIGITEPLNIETVLKFPRFENLDRKQARIIPPYGIDSFLMVPNPENLPPKGASNSHKPSVIGFLSGHHGTTKDTERQEKVYDKRFHVTKLRTNSGVDVKYHTKLNEPKRGLYLDSLHFSNIHARHKLEIMLRISKPDPDDPARLRHYEVLIDTPIFLVSEICNSGNMELPTYRMATTDIEGRPVDVSNVLPPPTFEEAISVPNSPLMSPIGSPAFPSVYDPDTLSIQQLNLSRATSISGPSGEGAQLLPSGTGTGGAASTNFDTPMMGTVGNPTNRNHPESEGRFNNLDNVLSSSGSPIFKKDFTMSSPNSTPAKPTHQPPNYNEVIKRDSNQ</sequence>
<dbReference type="OMA" id="NMELPTY"/>
<feature type="region of interest" description="Disordered" evidence="1">
    <location>
        <begin position="1"/>
        <end position="80"/>
    </location>
</feature>
<feature type="compositionally biased region" description="Polar residues" evidence="1">
    <location>
        <begin position="9"/>
        <end position="48"/>
    </location>
</feature>
<keyword evidence="4" id="KW-1185">Reference proteome</keyword>
<dbReference type="KEGG" id="kng:KNAG_0C04350"/>
<dbReference type="InterPro" id="IPR050357">
    <property type="entry name" value="Arrestin_domain-protein"/>
</dbReference>
<evidence type="ECO:0000256" key="1">
    <source>
        <dbReference type="SAM" id="MobiDB-lite"/>
    </source>
</evidence>
<dbReference type="OrthoDB" id="2333384at2759"/>
<evidence type="ECO:0000313" key="3">
    <source>
        <dbReference type="EMBL" id="CCK69537.1"/>
    </source>
</evidence>
<dbReference type="STRING" id="1071383.J7RWY6"/>
<dbReference type="HOGENOM" id="CLU_006239_0_0_1"/>
<reference evidence="3 4" key="1">
    <citation type="journal article" date="2011" name="Proc. Natl. Acad. Sci. U.S.A.">
        <title>Evolutionary erosion of yeast sex chromosomes by mating-type switching accidents.</title>
        <authorList>
            <person name="Gordon J.L."/>
            <person name="Armisen D."/>
            <person name="Proux-Wera E."/>
            <person name="Oheigeartaigh S.S."/>
            <person name="Byrne K.P."/>
            <person name="Wolfe K.H."/>
        </authorList>
    </citation>
    <scope>NUCLEOTIDE SEQUENCE [LARGE SCALE GENOMIC DNA]</scope>
    <source>
        <strain evidence="4">ATCC MYA-139 / BCRC 22969 / CBS 8797 / CCRC 22969 / KCTC 17520 / NBRC 10181 / NCYC 3082</strain>
    </source>
</reference>
<dbReference type="PANTHER" id="PTHR11188">
    <property type="entry name" value="ARRESTIN DOMAIN CONTAINING PROTEIN"/>
    <property type="match status" value="1"/>
</dbReference>
<dbReference type="PANTHER" id="PTHR11188:SF168">
    <property type="entry name" value="PROTEIN ECM21-RELATED"/>
    <property type="match status" value="1"/>
</dbReference>
<dbReference type="RefSeq" id="XP_022463783.1">
    <property type="nucleotide sequence ID" value="XM_022607159.1"/>
</dbReference>
<reference evidence="4" key="2">
    <citation type="submission" date="2012-08" db="EMBL/GenBank/DDBJ databases">
        <title>Genome sequence of Kazachstania naganishii.</title>
        <authorList>
            <person name="Gordon J.L."/>
            <person name="Armisen D."/>
            <person name="Proux-Wera E."/>
            <person name="OhEigeartaigh S.S."/>
            <person name="Byrne K.P."/>
            <person name="Wolfe K.H."/>
        </authorList>
    </citation>
    <scope>NUCLEOTIDE SEQUENCE [LARGE SCALE GENOMIC DNA]</scope>
    <source>
        <strain evidence="4">ATCC MYA-139 / BCRC 22969 / CBS 8797 / CCRC 22969 / KCTC 17520 / NBRC 10181 / NCYC 3082</strain>
    </source>
</reference>
<dbReference type="AlphaFoldDB" id="J7RWY6"/>
<dbReference type="eggNOG" id="KOG3780">
    <property type="taxonomic scope" value="Eukaryota"/>
</dbReference>
<proteinExistence type="predicted"/>
<dbReference type="GO" id="GO:0071230">
    <property type="term" value="P:cellular response to amino acid stimulus"/>
    <property type="evidence" value="ECO:0007669"/>
    <property type="project" value="EnsemblFungi"/>
</dbReference>
<feature type="region of interest" description="Disordered" evidence="1">
    <location>
        <begin position="208"/>
        <end position="253"/>
    </location>
</feature>
<dbReference type="Proteomes" id="UP000006310">
    <property type="component" value="Chromosome 3"/>
</dbReference>
<dbReference type="GO" id="GO:0031625">
    <property type="term" value="F:ubiquitin protein ligase binding"/>
    <property type="evidence" value="ECO:0007669"/>
    <property type="project" value="EnsemblFungi"/>
</dbReference>
<accession>J7RWY6</accession>
<dbReference type="SMART" id="SM01017">
    <property type="entry name" value="Arrestin_C"/>
    <property type="match status" value="1"/>
</dbReference>